<sequence length="463" mass="51468">MKNFKTSIAWLAMLALVFTSCSKEEAGAVSDDPETVQLTFGALLNSFNQQNRQSEVECRDGIDPAYVVLGGTTSEDAEWGSYELFEVGLKNNNGSWETTYSEDLALPAGTYYLQYFAVYDSNDQVLWVAPREGGAFADEVGDALPMEIELVAGTKPYIDVDVLCYYAREEAAYGYPFFDFDVIEVENSYCVFVNYCDDETGREYPAYFSIEVFTDAAMTDEVTLSVDTNTITMEGAWPAASVLCFALPDLGDDTYYARVTVMNHDDLDYTADATDYYDFEITQGSINALAEQVPAYHHIRLNCDEDPNGGGEDEVCDIDAACELEIDGELDAFCYFTVLEGSDDNWLRIDDAQDLEDLNLWVDFPIDGLIEVVDVSIVMDNGNLSVSLDTPFADQDRITGYAIEVRPSVEGGAMNSTCWESECANVVGEDQYGEVSESFDGFDYSYPFYIKIDAIFCSIPLEN</sequence>
<evidence type="ECO:0000313" key="2">
    <source>
        <dbReference type="EMBL" id="MCX2839247.1"/>
    </source>
</evidence>
<comment type="caution">
    <text evidence="2">The sequence shown here is derived from an EMBL/GenBank/DDBJ whole genome shotgun (WGS) entry which is preliminary data.</text>
</comment>
<evidence type="ECO:0000256" key="1">
    <source>
        <dbReference type="SAM" id="SignalP"/>
    </source>
</evidence>
<name>A0A9X3CZ92_9FLAO</name>
<reference evidence="2" key="1">
    <citation type="submission" date="2022-11" db="EMBL/GenBank/DDBJ databases">
        <title>Salinimicrobium profundisediminis sp. nov., isolated from deep-sea sediment of the Mariana Trench.</title>
        <authorList>
            <person name="Fu H."/>
        </authorList>
    </citation>
    <scope>NUCLEOTIDE SEQUENCE</scope>
    <source>
        <strain evidence="2">MT39</strain>
    </source>
</reference>
<dbReference type="Proteomes" id="UP001148482">
    <property type="component" value="Unassembled WGS sequence"/>
</dbReference>
<feature type="signal peptide" evidence="1">
    <location>
        <begin position="1"/>
        <end position="26"/>
    </location>
</feature>
<organism evidence="2 3">
    <name type="scientific">Salinimicrobium profundisediminis</name>
    <dbReference type="NCBI Taxonomy" id="2994553"/>
    <lineage>
        <taxon>Bacteria</taxon>
        <taxon>Pseudomonadati</taxon>
        <taxon>Bacteroidota</taxon>
        <taxon>Flavobacteriia</taxon>
        <taxon>Flavobacteriales</taxon>
        <taxon>Flavobacteriaceae</taxon>
        <taxon>Salinimicrobium</taxon>
    </lineage>
</organism>
<keyword evidence="3" id="KW-1185">Reference proteome</keyword>
<dbReference type="RefSeq" id="WP_266070599.1">
    <property type="nucleotide sequence ID" value="NZ_JAPJDA010000023.1"/>
</dbReference>
<proteinExistence type="predicted"/>
<dbReference type="AlphaFoldDB" id="A0A9X3CZ92"/>
<accession>A0A9X3CZ92</accession>
<protein>
    <submittedName>
        <fullName evidence="2">Uncharacterized protein</fullName>
    </submittedName>
</protein>
<gene>
    <name evidence="2" type="ORF">OQ279_13920</name>
</gene>
<feature type="chain" id="PRO_5040736248" evidence="1">
    <location>
        <begin position="27"/>
        <end position="463"/>
    </location>
</feature>
<dbReference type="EMBL" id="JAPJDA010000023">
    <property type="protein sequence ID" value="MCX2839247.1"/>
    <property type="molecule type" value="Genomic_DNA"/>
</dbReference>
<evidence type="ECO:0000313" key="3">
    <source>
        <dbReference type="Proteomes" id="UP001148482"/>
    </source>
</evidence>
<keyword evidence="1" id="KW-0732">Signal</keyword>
<dbReference type="PROSITE" id="PS51257">
    <property type="entry name" value="PROKAR_LIPOPROTEIN"/>
    <property type="match status" value="1"/>
</dbReference>